<dbReference type="AlphaFoldDB" id="M7T859"/>
<dbReference type="STRING" id="1287681.M7T859"/>
<feature type="region of interest" description="Disordered" evidence="1">
    <location>
        <begin position="291"/>
        <end position="313"/>
    </location>
</feature>
<name>M7T859_EUTLA</name>
<reference evidence="4" key="1">
    <citation type="journal article" date="2013" name="Genome Announc.">
        <title>Draft genome sequence of the grapevine dieback fungus Eutypa lata UCR-EL1.</title>
        <authorList>
            <person name="Blanco-Ulate B."/>
            <person name="Rolshausen P.E."/>
            <person name="Cantu D."/>
        </authorList>
    </citation>
    <scope>NUCLEOTIDE SEQUENCE [LARGE SCALE GENOMIC DNA]</scope>
    <source>
        <strain evidence="4">UCR-EL1</strain>
    </source>
</reference>
<feature type="compositionally biased region" description="Gly residues" evidence="1">
    <location>
        <begin position="292"/>
        <end position="307"/>
    </location>
</feature>
<accession>M7T859</accession>
<dbReference type="OMA" id="MENEIKW"/>
<dbReference type="KEGG" id="ela:UCREL1_10221"/>
<evidence type="ECO:0000256" key="1">
    <source>
        <dbReference type="SAM" id="MobiDB-lite"/>
    </source>
</evidence>
<dbReference type="EMBL" id="KB707362">
    <property type="protein sequence ID" value="EMR62840.1"/>
    <property type="molecule type" value="Genomic_DNA"/>
</dbReference>
<dbReference type="GO" id="GO:0005524">
    <property type="term" value="F:ATP binding"/>
    <property type="evidence" value="ECO:0007669"/>
    <property type="project" value="InterPro"/>
</dbReference>
<evidence type="ECO:0000313" key="3">
    <source>
        <dbReference type="EMBL" id="EMR62840.1"/>
    </source>
</evidence>
<protein>
    <recommendedName>
        <fullName evidence="2">Protein kinase domain-containing protein</fullName>
    </recommendedName>
</protein>
<dbReference type="Proteomes" id="UP000012174">
    <property type="component" value="Unassembled WGS sequence"/>
</dbReference>
<dbReference type="Gene3D" id="1.10.510.10">
    <property type="entry name" value="Transferase(Phosphotransferase) domain 1"/>
    <property type="match status" value="1"/>
</dbReference>
<keyword evidence="4" id="KW-1185">Reference proteome</keyword>
<evidence type="ECO:0000259" key="2">
    <source>
        <dbReference type="PROSITE" id="PS50011"/>
    </source>
</evidence>
<organism evidence="3 4">
    <name type="scientific">Eutypa lata (strain UCR-EL1)</name>
    <name type="common">Grapevine dieback disease fungus</name>
    <name type="synonym">Eutypa armeniacae</name>
    <dbReference type="NCBI Taxonomy" id="1287681"/>
    <lineage>
        <taxon>Eukaryota</taxon>
        <taxon>Fungi</taxon>
        <taxon>Dikarya</taxon>
        <taxon>Ascomycota</taxon>
        <taxon>Pezizomycotina</taxon>
        <taxon>Sordariomycetes</taxon>
        <taxon>Xylariomycetidae</taxon>
        <taxon>Xylariales</taxon>
        <taxon>Diatrypaceae</taxon>
        <taxon>Eutypa</taxon>
    </lineage>
</organism>
<sequence>MRFKEVGEGGRRFVAKAGTSGTEDAVNNEISYLNILQYAMHVVKPLTIDPNPLVNLGVPYYITEYLQNGTLKLFVQRTRQAGERLPNRLLWRLFLCRPPSKLAHNDFHNENLMFGELDNSTPEHALVPILQLIGFGKSGDMDVSPALNAFQLANYDRQLNLDQYRRPADKRTHGTDKNIYDVGVLMALIIRQRDFAIPADIRTWIRDPDLLPRVEGISDLDCDLRLLVQRCIAEDPLNRPRLEELLVTVSDAVVTKTAQAYPNNEGFESDDHIEYLVKKYIIDADVEPPVAGAGGAGGGGGGGGSGGNPPPPT</sequence>
<dbReference type="OrthoDB" id="4635302at2759"/>
<gene>
    <name evidence="3" type="ORF">UCREL1_10221</name>
</gene>
<evidence type="ECO:0000313" key="4">
    <source>
        <dbReference type="Proteomes" id="UP000012174"/>
    </source>
</evidence>
<proteinExistence type="predicted"/>
<dbReference type="SUPFAM" id="SSF56112">
    <property type="entry name" value="Protein kinase-like (PK-like)"/>
    <property type="match status" value="1"/>
</dbReference>
<dbReference type="GO" id="GO:0004672">
    <property type="term" value="F:protein kinase activity"/>
    <property type="evidence" value="ECO:0007669"/>
    <property type="project" value="InterPro"/>
</dbReference>
<feature type="domain" description="Protein kinase" evidence="2">
    <location>
        <begin position="1"/>
        <end position="254"/>
    </location>
</feature>
<dbReference type="InterPro" id="IPR000719">
    <property type="entry name" value="Prot_kinase_dom"/>
</dbReference>
<dbReference type="PROSITE" id="PS50011">
    <property type="entry name" value="PROTEIN_KINASE_DOM"/>
    <property type="match status" value="1"/>
</dbReference>
<dbReference type="HOGENOM" id="CLU_855374_0_0_1"/>
<dbReference type="InterPro" id="IPR011009">
    <property type="entry name" value="Kinase-like_dom_sf"/>
</dbReference>